<dbReference type="AlphaFoldDB" id="A0A5P2YB29"/>
<feature type="transmembrane region" description="Helical" evidence="7">
    <location>
        <begin position="165"/>
        <end position="185"/>
    </location>
</feature>
<feature type="transmembrane region" description="Helical" evidence="7">
    <location>
        <begin position="142"/>
        <end position="159"/>
    </location>
</feature>
<protein>
    <submittedName>
        <fullName evidence="8">Flippase</fullName>
    </submittedName>
</protein>
<evidence type="ECO:0000256" key="6">
    <source>
        <dbReference type="ARBA" id="ARBA00023136"/>
    </source>
</evidence>
<reference evidence="8" key="1">
    <citation type="submission" date="2019-03" db="EMBL/GenBank/DDBJ databases">
        <title>Genomic surveillance for hypervirulence and multi-drug resistance in invasive Klebsiella pneumoniae from south and southeast Asia.</title>
        <authorList>
            <person name="Wyres K.L."/>
            <person name="Nguyen T.N.T."/>
            <person name="Lam M.M.C."/>
            <person name="Judd L.M."/>
            <person name="van Vinh Chau N."/>
            <person name="Dance D.A.B."/>
            <person name="Ip M."/>
            <person name="Karkey A."/>
            <person name="Ling C.L."/>
            <person name="Miliya T."/>
            <person name="Newton P.N."/>
            <person name="Nguyen L."/>
            <person name="Sengduangphachanh A."/>
            <person name="Turner P."/>
            <person name="Veeraraghavan B."/>
            <person name="Voong Vinh P."/>
            <person name="Vongsouvath M."/>
            <person name="Thomson N.R."/>
            <person name="Baker S."/>
            <person name="Holt K.E."/>
        </authorList>
    </citation>
    <scope>NUCLEOTIDE SEQUENCE</scope>
    <source>
        <strain evidence="8">131211-14450</strain>
    </source>
</reference>
<dbReference type="CDD" id="cd13127">
    <property type="entry name" value="MATE_tuaB_like"/>
    <property type="match status" value="1"/>
</dbReference>
<sequence length="473" mass="53119">MNLLSNVKWNTISQIFKILIQSINLIYLAKLIPPAEYGLLAIAVVFVNFANLLRDLGTSASLVQNKVLTEGLINTVFWFNLLMGIAICILLCLVSPIISGFYGHSELKYILILLSITFPLSSVATAHLALLERDSKFKKTSIIEVLSSSFSVIVAIVLAKFGYGVYSLVVQSIVLNLLSTIMFWVASGWMPNIKLFIQMSELKRIFGFSANLTGFNFINYFSRNLDSFLIGKFMSTTILGSYNLAYRIMLFPLQSLTFIMARSLYPILSHYQDNEAKVRDNYLKCVFVVLAISAPLMSGIALFSQDIVRVFFGDKWALTGVILQWLAPTAIIQSVLSTTGAVFTAKGRTDILFRLGGVGAILQVTAFLIGIKYDIQTFALCYFIANALNFFPVMFILLRLIKCPLMIFLKGLLIIGFSTIVMFSSLYYIKLNMFNEPLNLYYLIFTSLLGALMYFLVLFVNVRFFGPVLYKVK</sequence>
<evidence type="ECO:0000256" key="2">
    <source>
        <dbReference type="ARBA" id="ARBA00007430"/>
    </source>
</evidence>
<name>A0A5P2YB29_KLEPN</name>
<dbReference type="Pfam" id="PF13440">
    <property type="entry name" value="Polysacc_synt_3"/>
    <property type="match status" value="1"/>
</dbReference>
<feature type="transmembrane region" description="Helical" evidence="7">
    <location>
        <begin position="77"/>
        <end position="103"/>
    </location>
</feature>
<evidence type="ECO:0000256" key="3">
    <source>
        <dbReference type="ARBA" id="ARBA00022475"/>
    </source>
</evidence>
<feature type="transmembrane region" description="Helical" evidence="7">
    <location>
        <begin position="441"/>
        <end position="465"/>
    </location>
</feature>
<feature type="transmembrane region" description="Helical" evidence="7">
    <location>
        <begin position="242"/>
        <end position="261"/>
    </location>
</feature>
<evidence type="ECO:0000256" key="7">
    <source>
        <dbReference type="SAM" id="Phobius"/>
    </source>
</evidence>
<dbReference type="PANTHER" id="PTHR30250">
    <property type="entry name" value="PST FAMILY PREDICTED COLANIC ACID TRANSPORTER"/>
    <property type="match status" value="1"/>
</dbReference>
<dbReference type="PANTHER" id="PTHR30250:SF10">
    <property type="entry name" value="LIPOPOLYSACCHARIDE BIOSYNTHESIS PROTEIN WZXC"/>
    <property type="match status" value="1"/>
</dbReference>
<keyword evidence="4 7" id="KW-0812">Transmembrane</keyword>
<feature type="transmembrane region" description="Helical" evidence="7">
    <location>
        <begin position="351"/>
        <end position="371"/>
    </location>
</feature>
<feature type="transmembrane region" description="Helical" evidence="7">
    <location>
        <begin position="322"/>
        <end position="344"/>
    </location>
</feature>
<gene>
    <name evidence="8" type="primary">wzx</name>
</gene>
<evidence type="ECO:0000256" key="5">
    <source>
        <dbReference type="ARBA" id="ARBA00022989"/>
    </source>
</evidence>
<keyword evidence="6 7" id="KW-0472">Membrane</keyword>
<dbReference type="EMBL" id="MK593453">
    <property type="protein sequence ID" value="QEV83880.1"/>
    <property type="molecule type" value="Genomic_DNA"/>
</dbReference>
<feature type="transmembrane region" description="Helical" evidence="7">
    <location>
        <begin position="109"/>
        <end position="130"/>
    </location>
</feature>
<feature type="transmembrane region" description="Helical" evidence="7">
    <location>
        <begin position="205"/>
        <end position="222"/>
    </location>
</feature>
<feature type="transmembrane region" description="Helical" evidence="7">
    <location>
        <begin position="407"/>
        <end position="429"/>
    </location>
</feature>
<feature type="transmembrane region" description="Helical" evidence="7">
    <location>
        <begin position="377"/>
        <end position="400"/>
    </location>
</feature>
<comment type="subcellular location">
    <subcellularLocation>
        <location evidence="1">Cell membrane</location>
        <topology evidence="1">Multi-pass membrane protein</topology>
    </subcellularLocation>
</comment>
<evidence type="ECO:0000313" key="8">
    <source>
        <dbReference type="EMBL" id="QEV83880.1"/>
    </source>
</evidence>
<keyword evidence="5 7" id="KW-1133">Transmembrane helix</keyword>
<evidence type="ECO:0000256" key="1">
    <source>
        <dbReference type="ARBA" id="ARBA00004651"/>
    </source>
</evidence>
<dbReference type="GO" id="GO:0005886">
    <property type="term" value="C:plasma membrane"/>
    <property type="evidence" value="ECO:0007669"/>
    <property type="project" value="UniProtKB-SubCell"/>
</dbReference>
<accession>A0A5P2YB29</accession>
<feature type="transmembrane region" description="Helical" evidence="7">
    <location>
        <begin position="37"/>
        <end position="56"/>
    </location>
</feature>
<comment type="similarity">
    <text evidence="2">Belongs to the polysaccharide synthase family.</text>
</comment>
<organism evidence="8">
    <name type="scientific">Klebsiella pneumoniae</name>
    <dbReference type="NCBI Taxonomy" id="573"/>
    <lineage>
        <taxon>Bacteria</taxon>
        <taxon>Pseudomonadati</taxon>
        <taxon>Pseudomonadota</taxon>
        <taxon>Gammaproteobacteria</taxon>
        <taxon>Enterobacterales</taxon>
        <taxon>Enterobacteriaceae</taxon>
        <taxon>Klebsiella/Raoultella group</taxon>
        <taxon>Klebsiella</taxon>
        <taxon>Klebsiella pneumoniae complex</taxon>
    </lineage>
</organism>
<proteinExistence type="inferred from homology"/>
<dbReference type="InterPro" id="IPR050833">
    <property type="entry name" value="Poly_Biosynth_Transport"/>
</dbReference>
<evidence type="ECO:0000256" key="4">
    <source>
        <dbReference type="ARBA" id="ARBA00022692"/>
    </source>
</evidence>
<feature type="transmembrane region" description="Helical" evidence="7">
    <location>
        <begin position="282"/>
        <end position="302"/>
    </location>
</feature>
<keyword evidence="3" id="KW-1003">Cell membrane</keyword>